<dbReference type="EMBL" id="CP003837">
    <property type="protein sequence ID" value="AGH44150.1"/>
    <property type="molecule type" value="Genomic_DNA"/>
</dbReference>
<accession>K7ADY5</accession>
<dbReference type="eggNOG" id="ENOG5031XSV">
    <property type="taxonomic scope" value="Bacteria"/>
</dbReference>
<evidence type="ECO:0000313" key="3">
    <source>
        <dbReference type="Proteomes" id="UP000011864"/>
    </source>
</evidence>
<keyword evidence="1" id="KW-1133">Transmembrane helix</keyword>
<evidence type="ECO:0000256" key="1">
    <source>
        <dbReference type="SAM" id="Phobius"/>
    </source>
</evidence>
<feature type="transmembrane region" description="Helical" evidence="1">
    <location>
        <begin position="71"/>
        <end position="88"/>
    </location>
</feature>
<feature type="transmembrane region" description="Helical" evidence="1">
    <location>
        <begin position="138"/>
        <end position="165"/>
    </location>
</feature>
<organism evidence="2 3">
    <name type="scientific">Paraglaciecola psychrophila 170</name>
    <dbReference type="NCBI Taxonomy" id="1129794"/>
    <lineage>
        <taxon>Bacteria</taxon>
        <taxon>Pseudomonadati</taxon>
        <taxon>Pseudomonadota</taxon>
        <taxon>Gammaproteobacteria</taxon>
        <taxon>Alteromonadales</taxon>
        <taxon>Alteromonadaceae</taxon>
        <taxon>Paraglaciecola</taxon>
    </lineage>
</organism>
<feature type="transmembrane region" description="Helical" evidence="1">
    <location>
        <begin position="41"/>
        <end position="65"/>
    </location>
</feature>
<protein>
    <recommendedName>
        <fullName evidence="4">Manganese efflux pump MntP</fullName>
    </recommendedName>
</protein>
<feature type="transmembrane region" description="Helical" evidence="1">
    <location>
        <begin position="108"/>
        <end position="126"/>
    </location>
</feature>
<dbReference type="OrthoDB" id="6292663at2"/>
<dbReference type="STRING" id="1129794.C427_2041"/>
<evidence type="ECO:0000313" key="2">
    <source>
        <dbReference type="EMBL" id="AGH44150.1"/>
    </source>
</evidence>
<dbReference type="PATRIC" id="fig|1129794.4.peg.2021"/>
<dbReference type="Proteomes" id="UP000011864">
    <property type="component" value="Chromosome"/>
</dbReference>
<proteinExistence type="predicted"/>
<dbReference type="AlphaFoldDB" id="K7ADY5"/>
<keyword evidence="1" id="KW-0812">Transmembrane</keyword>
<feature type="transmembrane region" description="Helical" evidence="1">
    <location>
        <begin position="177"/>
        <end position="198"/>
    </location>
</feature>
<keyword evidence="3" id="KW-1185">Reference proteome</keyword>
<gene>
    <name evidence="2" type="ORF">C427_2041</name>
</gene>
<feature type="transmembrane region" description="Helical" evidence="1">
    <location>
        <begin position="204"/>
        <end position="226"/>
    </location>
</feature>
<reference evidence="2 3" key="1">
    <citation type="journal article" date="2013" name="Genome Announc.">
        <title>Complete Genome Sequence of Glaciecola psychrophila Strain 170T.</title>
        <authorList>
            <person name="Yin J."/>
            <person name="Chen J."/>
            <person name="Liu G."/>
            <person name="Yu Y."/>
            <person name="Song L."/>
            <person name="Wang X."/>
            <person name="Qu X."/>
        </authorList>
    </citation>
    <scope>NUCLEOTIDE SEQUENCE [LARGE SCALE GENOMIC DNA]</scope>
    <source>
        <strain evidence="2 3">170</strain>
    </source>
</reference>
<name>K7ADY5_9ALTE</name>
<dbReference type="KEGG" id="gps:C427_2041"/>
<dbReference type="HOGENOM" id="CLU_1249071_0_0_6"/>
<evidence type="ECO:0008006" key="4">
    <source>
        <dbReference type="Google" id="ProtNLM"/>
    </source>
</evidence>
<feature type="transmembrane region" description="Helical" evidence="1">
    <location>
        <begin position="6"/>
        <end position="29"/>
    </location>
</feature>
<sequence>MDFPLFDFVLASLLMGLGIGLDVAIATAARAKQLSTIRLASVWIVGVSVTHTIFPMFGYLLTYFSIKMQPAIEPIIGLLAFTCIFYYLKSELTEFAQPKKQGEDKQLMVTLGLILAVSWDALWSGPAKSAQVIGWPEFWIWISFLLVGVFVSVLAIASLSFALHAQRSIEESRMSRWLSLWVQYSVIGYFGLLAMLRYTLNIHIYWWQVLLLSALLIAIAMSLLIVKAANNQVSRTAD</sequence>
<keyword evidence="1" id="KW-0472">Membrane</keyword>